<gene>
    <name evidence="2" type="ORF">FNQ90_17370</name>
</gene>
<accession>A0A7W3TFE2</accession>
<dbReference type="PANTHER" id="PTHR36302:SF1">
    <property type="entry name" value="COPPER CHAPERONE PCU(A)C"/>
    <property type="match status" value="1"/>
</dbReference>
<protein>
    <submittedName>
        <fullName evidence="2">Copper chaperone PCu(A)C</fullName>
    </submittedName>
</protein>
<dbReference type="PANTHER" id="PTHR36302">
    <property type="entry name" value="BLR7088 PROTEIN"/>
    <property type="match status" value="1"/>
</dbReference>
<evidence type="ECO:0000313" key="3">
    <source>
        <dbReference type="Proteomes" id="UP000538929"/>
    </source>
</evidence>
<dbReference type="Gene3D" id="2.60.40.1890">
    <property type="entry name" value="PCu(A)C copper chaperone"/>
    <property type="match status" value="1"/>
</dbReference>
<dbReference type="InterPro" id="IPR058248">
    <property type="entry name" value="Lxx211020-like"/>
</dbReference>
<evidence type="ECO:0000256" key="1">
    <source>
        <dbReference type="SAM" id="SignalP"/>
    </source>
</evidence>
<dbReference type="EMBL" id="VKHT01000622">
    <property type="protein sequence ID" value="MBB0245828.1"/>
    <property type="molecule type" value="Genomic_DNA"/>
</dbReference>
<dbReference type="SUPFAM" id="SSF110087">
    <property type="entry name" value="DR1885-like metal-binding protein"/>
    <property type="match status" value="1"/>
</dbReference>
<sequence length="145" mass="14963">MAPALASALAAVLLLGGCAGGTGAGPELDVEDAYVPEPVNETVAGGFLTVRNTGDADDHLVAVTGDIAGTVELHETVDNSMRRVDRFAIPAGGELVLSRGGNHLMLLDLSHRPVEGETVFLELHFETSDPIGIDVPVEAGTHTGR</sequence>
<comment type="caution">
    <text evidence="2">The sequence shown here is derived from an EMBL/GenBank/DDBJ whole genome shotgun (WGS) entry which is preliminary data.</text>
</comment>
<name>A0A7W3TFE2_9ACTN</name>
<dbReference type="Pfam" id="PF04314">
    <property type="entry name" value="PCuAC"/>
    <property type="match status" value="1"/>
</dbReference>
<reference evidence="3" key="1">
    <citation type="submission" date="2019-10" db="EMBL/GenBank/DDBJ databases">
        <title>Streptomyces sp. nov., a novel actinobacterium isolated from alkaline environment.</title>
        <authorList>
            <person name="Golinska P."/>
        </authorList>
    </citation>
    <scope>NUCLEOTIDE SEQUENCE [LARGE SCALE GENOMIC DNA]</scope>
    <source>
        <strain evidence="3">DSM 42118</strain>
    </source>
</reference>
<organism evidence="2 3">
    <name type="scientific">Streptomyces alkaliphilus</name>
    <dbReference type="NCBI Taxonomy" id="1472722"/>
    <lineage>
        <taxon>Bacteria</taxon>
        <taxon>Bacillati</taxon>
        <taxon>Actinomycetota</taxon>
        <taxon>Actinomycetes</taxon>
        <taxon>Kitasatosporales</taxon>
        <taxon>Streptomycetaceae</taxon>
        <taxon>Streptomyces</taxon>
    </lineage>
</organism>
<evidence type="ECO:0000313" key="2">
    <source>
        <dbReference type="EMBL" id="MBB0245828.1"/>
    </source>
</evidence>
<dbReference type="Proteomes" id="UP000538929">
    <property type="component" value="Unassembled WGS sequence"/>
</dbReference>
<proteinExistence type="predicted"/>
<dbReference type="InterPro" id="IPR007410">
    <property type="entry name" value="LpqE-like"/>
</dbReference>
<feature type="chain" id="PRO_5030760442" evidence="1">
    <location>
        <begin position="25"/>
        <end position="145"/>
    </location>
</feature>
<dbReference type="AlphaFoldDB" id="A0A7W3TFE2"/>
<dbReference type="InterPro" id="IPR036182">
    <property type="entry name" value="PCuAC_sf"/>
</dbReference>
<feature type="signal peptide" evidence="1">
    <location>
        <begin position="1"/>
        <end position="24"/>
    </location>
</feature>
<keyword evidence="1" id="KW-0732">Signal</keyword>
<keyword evidence="3" id="KW-1185">Reference proteome</keyword>